<dbReference type="OrthoDB" id="5699508at2"/>
<dbReference type="Pfam" id="PF04338">
    <property type="entry name" value="DUF481"/>
    <property type="match status" value="1"/>
</dbReference>
<accession>A0A368NKJ6</accession>
<reference evidence="2 3" key="1">
    <citation type="submission" date="2018-07" db="EMBL/GenBank/DDBJ databases">
        <title>Corallincola holothuriorum sp. nov., a new facultative anaerobe isolated from sea cucumber Apostichopus japonicus.</title>
        <authorList>
            <person name="Xia H."/>
        </authorList>
    </citation>
    <scope>NUCLEOTIDE SEQUENCE [LARGE SCALE GENOMIC DNA]</scope>
    <source>
        <strain evidence="2 3">C4</strain>
    </source>
</reference>
<organism evidence="2 3">
    <name type="scientific">Corallincola holothuriorum</name>
    <dbReference type="NCBI Taxonomy" id="2282215"/>
    <lineage>
        <taxon>Bacteria</taxon>
        <taxon>Pseudomonadati</taxon>
        <taxon>Pseudomonadota</taxon>
        <taxon>Gammaproteobacteria</taxon>
        <taxon>Alteromonadales</taxon>
        <taxon>Psychromonadaceae</taxon>
        <taxon>Corallincola</taxon>
    </lineage>
</organism>
<protein>
    <submittedName>
        <fullName evidence="2">DUF481 domain-containing protein</fullName>
    </submittedName>
</protein>
<keyword evidence="1" id="KW-0732">Signal</keyword>
<gene>
    <name evidence="2" type="ORF">DU002_07580</name>
</gene>
<dbReference type="RefSeq" id="WP_114337786.1">
    <property type="nucleotide sequence ID" value="NZ_QPID01000004.1"/>
</dbReference>
<comment type="caution">
    <text evidence="2">The sequence shown here is derived from an EMBL/GenBank/DDBJ whole genome shotgun (WGS) entry which is preliminary data.</text>
</comment>
<dbReference type="AlphaFoldDB" id="A0A368NKJ6"/>
<dbReference type="Proteomes" id="UP000252558">
    <property type="component" value="Unassembled WGS sequence"/>
</dbReference>
<feature type="chain" id="PRO_5017034643" evidence="1">
    <location>
        <begin position="23"/>
        <end position="257"/>
    </location>
</feature>
<keyword evidence="3" id="KW-1185">Reference proteome</keyword>
<dbReference type="EMBL" id="QPID01000004">
    <property type="protein sequence ID" value="RCU50295.1"/>
    <property type="molecule type" value="Genomic_DNA"/>
</dbReference>
<proteinExistence type="predicted"/>
<feature type="signal peptide" evidence="1">
    <location>
        <begin position="1"/>
        <end position="22"/>
    </location>
</feature>
<evidence type="ECO:0000256" key="1">
    <source>
        <dbReference type="SAM" id="SignalP"/>
    </source>
</evidence>
<dbReference type="InterPro" id="IPR007433">
    <property type="entry name" value="DUF481"/>
</dbReference>
<sequence length="257" mass="29497">MQKIRTISLCGLLFVTSFSSQAITPIDTKENPNQGWGGSVGIGLEGESGTKDEQEYAANLILRHVKEQRTALLLSNYNYAETNDVKDEDDLFVHGRWTENNFFRPMLDWELFAQYQYDKFDDLSSRELLGSGVRWRFEDKSDEGKLYTSLGAGGFFEHEESDSQNEENNNWRGNFYAKWVWDRADAFPYTLYGQLYLQPVLDDLGDLRATGSGGIKFGITEALALHLEAEVEYDSEPFEEAEETNWEYAIKLSYSFD</sequence>
<name>A0A368NKJ6_9GAMM</name>
<evidence type="ECO:0000313" key="3">
    <source>
        <dbReference type="Proteomes" id="UP000252558"/>
    </source>
</evidence>
<evidence type="ECO:0000313" key="2">
    <source>
        <dbReference type="EMBL" id="RCU50295.1"/>
    </source>
</evidence>